<evidence type="ECO:0000313" key="2">
    <source>
        <dbReference type="Proteomes" id="UP000554235"/>
    </source>
</evidence>
<comment type="caution">
    <text evidence="1">The sequence shown here is derived from an EMBL/GenBank/DDBJ whole genome shotgun (WGS) entry which is preliminary data.</text>
</comment>
<keyword evidence="2" id="KW-1185">Reference proteome</keyword>
<dbReference type="EMBL" id="JAADYS010001713">
    <property type="protein sequence ID" value="KAF4461470.1"/>
    <property type="molecule type" value="Genomic_DNA"/>
</dbReference>
<accession>A0A8H4L1S2</accession>
<sequence length="232" mass="25489">FRLSRVKCFHDTPGPMIGRSLKASPMEARVTRLQPISLAVFSSQLTTCILPRFENKTDHSLDRCRGPLHKLICRRFSRVIDPSSHKNPLADWVLHCINTLSTKPNQAPEVYIVNPNRPPALSWIFPDFFGSPEHRASGALPPAAVSRSPVLPRQDRFLSALYHISIQAQAGQDAFGILPSAFHIISREGNVAITIKGDGQAIPQASTSTLTPLKSKHALKQVMAAVADSFVT</sequence>
<dbReference type="AlphaFoldDB" id="A0A8H4L1S2"/>
<proteinExistence type="predicted"/>
<feature type="non-terminal residue" evidence="1">
    <location>
        <position position="1"/>
    </location>
</feature>
<organism evidence="1 2">
    <name type="scientific">Fusarium albosuccineum</name>
    <dbReference type="NCBI Taxonomy" id="1237068"/>
    <lineage>
        <taxon>Eukaryota</taxon>
        <taxon>Fungi</taxon>
        <taxon>Dikarya</taxon>
        <taxon>Ascomycota</taxon>
        <taxon>Pezizomycotina</taxon>
        <taxon>Sordariomycetes</taxon>
        <taxon>Hypocreomycetidae</taxon>
        <taxon>Hypocreales</taxon>
        <taxon>Nectriaceae</taxon>
        <taxon>Fusarium</taxon>
        <taxon>Fusarium decemcellulare species complex</taxon>
    </lineage>
</organism>
<reference evidence="1 2" key="1">
    <citation type="submission" date="2020-01" db="EMBL/GenBank/DDBJ databases">
        <title>Identification and distribution of gene clusters putatively required for synthesis of sphingolipid metabolism inhibitors in phylogenetically diverse species of the filamentous fungus Fusarium.</title>
        <authorList>
            <person name="Kim H.-S."/>
            <person name="Busman M."/>
            <person name="Brown D.W."/>
            <person name="Divon H."/>
            <person name="Uhlig S."/>
            <person name="Proctor R.H."/>
        </authorList>
    </citation>
    <scope>NUCLEOTIDE SEQUENCE [LARGE SCALE GENOMIC DNA]</scope>
    <source>
        <strain evidence="1 2">NRRL 20459</strain>
    </source>
</reference>
<name>A0A8H4L1S2_9HYPO</name>
<protein>
    <submittedName>
        <fullName evidence="1">Uncharacterized protein</fullName>
    </submittedName>
</protein>
<gene>
    <name evidence="1" type="ORF">FALBO_11721</name>
</gene>
<evidence type="ECO:0000313" key="1">
    <source>
        <dbReference type="EMBL" id="KAF4461470.1"/>
    </source>
</evidence>
<dbReference type="Proteomes" id="UP000554235">
    <property type="component" value="Unassembled WGS sequence"/>
</dbReference>